<protein>
    <submittedName>
        <fullName evidence="6">TetR/AcrR family transcriptional regulator</fullName>
    </submittedName>
</protein>
<evidence type="ECO:0000259" key="5">
    <source>
        <dbReference type="PROSITE" id="PS50977"/>
    </source>
</evidence>
<dbReference type="InterPro" id="IPR036271">
    <property type="entry name" value="Tet_transcr_reg_TetR-rel_C_sf"/>
</dbReference>
<dbReference type="Gene3D" id="1.10.357.10">
    <property type="entry name" value="Tetracycline Repressor, domain 2"/>
    <property type="match status" value="1"/>
</dbReference>
<keyword evidence="3" id="KW-0804">Transcription</keyword>
<feature type="DNA-binding region" description="H-T-H motif" evidence="4">
    <location>
        <begin position="54"/>
        <end position="73"/>
    </location>
</feature>
<dbReference type="Proteomes" id="UP001163064">
    <property type="component" value="Unassembled WGS sequence"/>
</dbReference>
<dbReference type="InterPro" id="IPR009057">
    <property type="entry name" value="Homeodomain-like_sf"/>
</dbReference>
<dbReference type="Pfam" id="PF02909">
    <property type="entry name" value="TetR_C_1"/>
    <property type="match status" value="1"/>
</dbReference>
<proteinExistence type="predicted"/>
<gene>
    <name evidence="6" type="ORF">OFY01_06280</name>
</gene>
<keyword evidence="1" id="KW-0805">Transcription regulation</keyword>
<dbReference type="SUPFAM" id="SSF48498">
    <property type="entry name" value="Tetracyclin repressor-like, C-terminal domain"/>
    <property type="match status" value="1"/>
</dbReference>
<dbReference type="Gene3D" id="1.10.10.60">
    <property type="entry name" value="Homeodomain-like"/>
    <property type="match status" value="1"/>
</dbReference>
<dbReference type="PANTHER" id="PTHR30055">
    <property type="entry name" value="HTH-TYPE TRANSCRIPTIONAL REGULATOR RUTR"/>
    <property type="match status" value="1"/>
</dbReference>
<keyword evidence="2 4" id="KW-0238">DNA-binding</keyword>
<evidence type="ECO:0000256" key="2">
    <source>
        <dbReference type="ARBA" id="ARBA00023125"/>
    </source>
</evidence>
<dbReference type="SUPFAM" id="SSF46689">
    <property type="entry name" value="Homeodomain-like"/>
    <property type="match status" value="1"/>
</dbReference>
<sequence>MATRKRSGGDGLVEPSLWERLERPAHTQRAALTLDRIAAAAVELADEEGAGAVTMRRLATKLGVAPMAAYRHVSGKDDLWALMIDRVSADLTVPDDVTDWRQVLRLYAERSRELMLRHPWIGQTPLPTVVLTPARMAVAERQLRVLAEQGLDADTTMAAFRAVSSYVHGATQAEVAVRQFREGHGWESGDETREALAPQMTYLLETGRYPTYREYARAATRKDDPAWEFAFGLDCVLDGIARRLGI</sequence>
<evidence type="ECO:0000256" key="3">
    <source>
        <dbReference type="ARBA" id="ARBA00023163"/>
    </source>
</evidence>
<evidence type="ECO:0000313" key="7">
    <source>
        <dbReference type="Proteomes" id="UP001163064"/>
    </source>
</evidence>
<dbReference type="InterPro" id="IPR050109">
    <property type="entry name" value="HTH-type_TetR-like_transc_reg"/>
</dbReference>
<evidence type="ECO:0000256" key="4">
    <source>
        <dbReference type="PROSITE-ProRule" id="PRU00335"/>
    </source>
</evidence>
<dbReference type="EMBL" id="JAPHNL010000046">
    <property type="protein sequence ID" value="MCX3059377.1"/>
    <property type="molecule type" value="Genomic_DNA"/>
</dbReference>
<feature type="domain" description="HTH tetR-type" evidence="5">
    <location>
        <begin position="31"/>
        <end position="91"/>
    </location>
</feature>
<dbReference type="PROSITE" id="PS50977">
    <property type="entry name" value="HTH_TETR_2"/>
    <property type="match status" value="1"/>
</dbReference>
<evidence type="ECO:0000256" key="1">
    <source>
        <dbReference type="ARBA" id="ARBA00023015"/>
    </source>
</evidence>
<reference evidence="6" key="1">
    <citation type="submission" date="2022-10" db="EMBL/GenBank/DDBJ databases">
        <title>Streptomyces beihaiensis sp. nov., a chitin degrading actinobacterium, isolated from shrimp pond soil.</title>
        <authorList>
            <person name="Xie J."/>
            <person name="Shen N."/>
        </authorList>
    </citation>
    <scope>NUCLEOTIDE SEQUENCE</scope>
    <source>
        <strain evidence="6">GXMU-J5</strain>
    </source>
</reference>
<dbReference type="InterPro" id="IPR001647">
    <property type="entry name" value="HTH_TetR"/>
</dbReference>
<evidence type="ECO:0000313" key="6">
    <source>
        <dbReference type="EMBL" id="MCX3059377.1"/>
    </source>
</evidence>
<dbReference type="Pfam" id="PF00440">
    <property type="entry name" value="TetR_N"/>
    <property type="match status" value="1"/>
</dbReference>
<keyword evidence="7" id="KW-1185">Reference proteome</keyword>
<name>A0ABT3TQR0_9ACTN</name>
<accession>A0ABT3TQR0</accession>
<dbReference type="PANTHER" id="PTHR30055:SF151">
    <property type="entry name" value="TRANSCRIPTIONAL REGULATORY PROTEIN"/>
    <property type="match status" value="1"/>
</dbReference>
<dbReference type="RefSeq" id="WP_266597123.1">
    <property type="nucleotide sequence ID" value="NZ_JAPHNL010000046.1"/>
</dbReference>
<dbReference type="InterPro" id="IPR004111">
    <property type="entry name" value="Repressor_TetR_C"/>
</dbReference>
<organism evidence="6 7">
    <name type="scientific">Streptomyces beihaiensis</name>
    <dbReference type="NCBI Taxonomy" id="2984495"/>
    <lineage>
        <taxon>Bacteria</taxon>
        <taxon>Bacillati</taxon>
        <taxon>Actinomycetota</taxon>
        <taxon>Actinomycetes</taxon>
        <taxon>Kitasatosporales</taxon>
        <taxon>Streptomycetaceae</taxon>
        <taxon>Streptomyces</taxon>
    </lineage>
</organism>
<comment type="caution">
    <text evidence="6">The sequence shown here is derived from an EMBL/GenBank/DDBJ whole genome shotgun (WGS) entry which is preliminary data.</text>
</comment>